<dbReference type="Gene3D" id="3.40.710.10">
    <property type="entry name" value="DD-peptidase/beta-lactamase superfamily"/>
    <property type="match status" value="1"/>
</dbReference>
<sequence>MKTSKNPDRKKIIRRRMIFLYIFVFLIYTYLLGRLVLIQIIDGERLKNLAVSQWNSQVKVDAKRGEIQDRNGAKLALSASCSRVDVYLPDVARVEKEKPDIKNTMAAQIAGILGQSPDDVLKKLNATLQSGMPASSATIARRIDSDKGVQIKELKLPGIIVSEDTKRFYPNGNFLSQVLGFTNVDSVGQEGIELEYDKELKGIPGTIHTETDIFGRQLPYAESKYNAPVNGSDLTLTIDSAIQLYVEKALEQGIIASKAKSATAIVMNPKTGEVLAMSTKPDFDPNDPRNMENFQTVQEMIQTWQNKAVTFTYEPGSVFKIVTASAALSENIVDDSTRFEDPGYLVVAGRRIYNWNRAGNGVLDFAELLQYSSNVGFMMLGQQLGKETLYKYIDDFGFKTKTGIDVHFEESGYGVPLDRVGPVELANISFGQGIVTTPMQLTAAYAAIANEGKMMVPHIVKSITDTDNDGNVISKMEIQPKMAKQVVDKSIADKLMEYLETVITVGGGKPAYVEGYRIAGKTGTAQKAENGKYIDGKYVCTFIGMAPVEDPQFVVYVAIDEPDPSNYYAGQVVAPVAGQIFKDIFTVKNISPMEKDESGMAEIPDVRGLTPKDAEKRLNFAGFKVEIKKAGTTVTSVSPAPGTLAQTGSKVTITVSK</sequence>
<reference evidence="6 7" key="1">
    <citation type="submission" date="2015-09" db="EMBL/GenBank/DDBJ databases">
        <title>Genome sequence of Oxobacter pfennigii DSM 3222.</title>
        <authorList>
            <person name="Poehlein A."/>
            <person name="Bengelsdorf F.R."/>
            <person name="Schiel-Bengelsdorf B."/>
            <person name="Duerre P."/>
            <person name="Daniel R."/>
        </authorList>
    </citation>
    <scope>NUCLEOTIDE SEQUENCE [LARGE SCALE GENOMIC DNA]</scope>
    <source>
        <strain evidence="6 7">DSM 3222</strain>
    </source>
</reference>
<keyword evidence="7" id="KW-1185">Reference proteome</keyword>
<dbReference type="PATRIC" id="fig|36849.3.peg.2900"/>
<feature type="domain" description="PASTA" evidence="5">
    <location>
        <begin position="596"/>
        <end position="657"/>
    </location>
</feature>
<dbReference type="CDD" id="cd06577">
    <property type="entry name" value="PASTA_pknB"/>
    <property type="match status" value="1"/>
</dbReference>
<evidence type="ECO:0000256" key="3">
    <source>
        <dbReference type="ARBA" id="ARBA00023136"/>
    </source>
</evidence>
<dbReference type="STRING" id="36849.OXPF_27450"/>
<dbReference type="SUPFAM" id="SSF54184">
    <property type="entry name" value="Penicillin-binding protein 2x (pbp-2x), c-terminal domain"/>
    <property type="match status" value="1"/>
</dbReference>
<evidence type="ECO:0000256" key="2">
    <source>
        <dbReference type="ARBA" id="ARBA00007171"/>
    </source>
</evidence>
<dbReference type="PANTHER" id="PTHR30627:SF1">
    <property type="entry name" value="PEPTIDOGLYCAN D,D-TRANSPEPTIDASE FTSI"/>
    <property type="match status" value="1"/>
</dbReference>
<dbReference type="GO" id="GO:0008658">
    <property type="term" value="F:penicillin binding"/>
    <property type="evidence" value="ECO:0007669"/>
    <property type="project" value="InterPro"/>
</dbReference>
<keyword evidence="4" id="KW-0812">Transmembrane</keyword>
<dbReference type="Gene3D" id="3.90.1310.10">
    <property type="entry name" value="Penicillin-binding protein 2a (Domain 2)"/>
    <property type="match status" value="1"/>
</dbReference>
<evidence type="ECO:0000256" key="4">
    <source>
        <dbReference type="SAM" id="Phobius"/>
    </source>
</evidence>
<accession>A0A0N8NSY2</accession>
<dbReference type="Pfam" id="PF03717">
    <property type="entry name" value="PBP_dimer"/>
    <property type="match status" value="1"/>
</dbReference>
<gene>
    <name evidence="6" type="primary">spoVD_2</name>
    <name evidence="6" type="ORF">OXPF_27450</name>
</gene>
<comment type="similarity">
    <text evidence="2">Belongs to the transpeptidase family.</text>
</comment>
<name>A0A0N8NSY2_9CLOT</name>
<evidence type="ECO:0000313" key="6">
    <source>
        <dbReference type="EMBL" id="KPU43304.1"/>
    </source>
</evidence>
<organism evidence="6 7">
    <name type="scientific">Oxobacter pfennigii</name>
    <dbReference type="NCBI Taxonomy" id="36849"/>
    <lineage>
        <taxon>Bacteria</taxon>
        <taxon>Bacillati</taxon>
        <taxon>Bacillota</taxon>
        <taxon>Clostridia</taxon>
        <taxon>Eubacteriales</taxon>
        <taxon>Clostridiaceae</taxon>
        <taxon>Oxobacter</taxon>
    </lineage>
</organism>
<dbReference type="GO" id="GO:0071555">
    <property type="term" value="P:cell wall organization"/>
    <property type="evidence" value="ECO:0007669"/>
    <property type="project" value="TreeGrafter"/>
</dbReference>
<keyword evidence="3 4" id="KW-0472">Membrane</keyword>
<dbReference type="PROSITE" id="PS51178">
    <property type="entry name" value="PASTA"/>
    <property type="match status" value="1"/>
</dbReference>
<keyword evidence="4" id="KW-1133">Transmembrane helix</keyword>
<evidence type="ECO:0000313" key="7">
    <source>
        <dbReference type="Proteomes" id="UP000050326"/>
    </source>
</evidence>
<dbReference type="InterPro" id="IPR012338">
    <property type="entry name" value="Beta-lactam/transpept-like"/>
</dbReference>
<dbReference type="Gene3D" id="3.30.10.20">
    <property type="match status" value="1"/>
</dbReference>
<dbReference type="AlphaFoldDB" id="A0A0N8NSY2"/>
<dbReference type="RefSeq" id="WP_054875762.1">
    <property type="nucleotide sequence ID" value="NZ_LKET01000039.1"/>
</dbReference>
<dbReference type="Pfam" id="PF00905">
    <property type="entry name" value="Transpeptidase"/>
    <property type="match status" value="1"/>
</dbReference>
<proteinExistence type="inferred from homology"/>
<dbReference type="Gene3D" id="3.30.450.330">
    <property type="match status" value="1"/>
</dbReference>
<dbReference type="InterPro" id="IPR005543">
    <property type="entry name" value="PASTA_dom"/>
</dbReference>
<dbReference type="SMART" id="SM00740">
    <property type="entry name" value="PASTA"/>
    <property type="match status" value="1"/>
</dbReference>
<feature type="transmembrane region" description="Helical" evidence="4">
    <location>
        <begin position="20"/>
        <end position="41"/>
    </location>
</feature>
<dbReference type="InterPro" id="IPR036138">
    <property type="entry name" value="PBP_dimer_sf"/>
</dbReference>
<dbReference type="PANTHER" id="PTHR30627">
    <property type="entry name" value="PEPTIDOGLYCAN D,D-TRANSPEPTIDASE"/>
    <property type="match status" value="1"/>
</dbReference>
<dbReference type="OrthoDB" id="9804124at2"/>
<comment type="subcellular location">
    <subcellularLocation>
        <location evidence="1">Membrane</location>
    </subcellularLocation>
</comment>
<dbReference type="SUPFAM" id="SSF56519">
    <property type="entry name" value="Penicillin binding protein dimerisation domain"/>
    <property type="match status" value="1"/>
</dbReference>
<dbReference type="SUPFAM" id="SSF56601">
    <property type="entry name" value="beta-lactamase/transpeptidase-like"/>
    <property type="match status" value="1"/>
</dbReference>
<dbReference type="InterPro" id="IPR001460">
    <property type="entry name" value="PCN-bd_Tpept"/>
</dbReference>
<evidence type="ECO:0000259" key="5">
    <source>
        <dbReference type="PROSITE" id="PS51178"/>
    </source>
</evidence>
<evidence type="ECO:0000256" key="1">
    <source>
        <dbReference type="ARBA" id="ARBA00004370"/>
    </source>
</evidence>
<dbReference type="GO" id="GO:0005886">
    <property type="term" value="C:plasma membrane"/>
    <property type="evidence" value="ECO:0007669"/>
    <property type="project" value="TreeGrafter"/>
</dbReference>
<dbReference type="InterPro" id="IPR005311">
    <property type="entry name" value="PBP_dimer"/>
</dbReference>
<dbReference type="Pfam" id="PF03793">
    <property type="entry name" value="PASTA"/>
    <property type="match status" value="1"/>
</dbReference>
<dbReference type="EMBL" id="LKET01000039">
    <property type="protein sequence ID" value="KPU43304.1"/>
    <property type="molecule type" value="Genomic_DNA"/>
</dbReference>
<comment type="caution">
    <text evidence="6">The sequence shown here is derived from an EMBL/GenBank/DDBJ whole genome shotgun (WGS) entry which is preliminary data.</text>
</comment>
<dbReference type="InterPro" id="IPR050515">
    <property type="entry name" value="Beta-lactam/transpept"/>
</dbReference>
<dbReference type="Proteomes" id="UP000050326">
    <property type="component" value="Unassembled WGS sequence"/>
</dbReference>
<protein>
    <submittedName>
        <fullName evidence="6">Stage V sporulation protein D</fullName>
    </submittedName>
</protein>